<dbReference type="AlphaFoldDB" id="A0A916T4A2"/>
<evidence type="ECO:0000313" key="5">
    <source>
        <dbReference type="EMBL" id="GGB30810.1"/>
    </source>
</evidence>
<protein>
    <recommendedName>
        <fullName evidence="3">Single-stranded DNA-binding protein</fullName>
    </recommendedName>
</protein>
<reference evidence="5" key="1">
    <citation type="journal article" date="2014" name="Int. J. Syst. Evol. Microbiol.">
        <title>Complete genome sequence of Corynebacterium casei LMG S-19264T (=DSM 44701T), isolated from a smear-ripened cheese.</title>
        <authorList>
            <consortium name="US DOE Joint Genome Institute (JGI-PGF)"/>
            <person name="Walter F."/>
            <person name="Albersmeier A."/>
            <person name="Kalinowski J."/>
            <person name="Ruckert C."/>
        </authorList>
    </citation>
    <scope>NUCLEOTIDE SEQUENCE</scope>
    <source>
        <strain evidence="5">CGMCC 1.12827</strain>
    </source>
</reference>
<accession>A0A916T4A2</accession>
<keyword evidence="1 2" id="KW-0238">DNA-binding</keyword>
<dbReference type="Proteomes" id="UP000621454">
    <property type="component" value="Unassembled WGS sequence"/>
</dbReference>
<evidence type="ECO:0000256" key="1">
    <source>
        <dbReference type="ARBA" id="ARBA00023125"/>
    </source>
</evidence>
<dbReference type="RefSeq" id="WP_188586327.1">
    <property type="nucleotide sequence ID" value="NZ_BMGC01000010.1"/>
</dbReference>
<dbReference type="EMBL" id="BMGC01000010">
    <property type="protein sequence ID" value="GGB30810.1"/>
    <property type="molecule type" value="Genomic_DNA"/>
</dbReference>
<name>A0A916T4A2_9ACTN</name>
<organism evidence="5 6">
    <name type="scientific">Gordonia jinhuaensis</name>
    <dbReference type="NCBI Taxonomy" id="1517702"/>
    <lineage>
        <taxon>Bacteria</taxon>
        <taxon>Bacillati</taxon>
        <taxon>Actinomycetota</taxon>
        <taxon>Actinomycetes</taxon>
        <taxon>Mycobacteriales</taxon>
        <taxon>Gordoniaceae</taxon>
        <taxon>Gordonia</taxon>
    </lineage>
</organism>
<dbReference type="InterPro" id="IPR011344">
    <property type="entry name" value="ssDNA-bd"/>
</dbReference>
<dbReference type="InterPro" id="IPR012340">
    <property type="entry name" value="NA-bd_OB-fold"/>
</dbReference>
<dbReference type="NCBIfam" id="TIGR00621">
    <property type="entry name" value="ssb"/>
    <property type="match status" value="1"/>
</dbReference>
<dbReference type="GO" id="GO:0003697">
    <property type="term" value="F:single-stranded DNA binding"/>
    <property type="evidence" value="ECO:0007669"/>
    <property type="project" value="InterPro"/>
</dbReference>
<dbReference type="SUPFAM" id="SSF50249">
    <property type="entry name" value="Nucleic acid-binding proteins"/>
    <property type="match status" value="1"/>
</dbReference>
<evidence type="ECO:0000313" key="6">
    <source>
        <dbReference type="Proteomes" id="UP000621454"/>
    </source>
</evidence>
<evidence type="ECO:0000256" key="4">
    <source>
        <dbReference type="SAM" id="MobiDB-lite"/>
    </source>
</evidence>
<dbReference type="PROSITE" id="PS50935">
    <property type="entry name" value="SSB"/>
    <property type="match status" value="1"/>
</dbReference>
<feature type="compositionally biased region" description="Basic and acidic residues" evidence="4">
    <location>
        <begin position="137"/>
        <end position="152"/>
    </location>
</feature>
<reference evidence="5" key="2">
    <citation type="submission" date="2020-09" db="EMBL/GenBank/DDBJ databases">
        <authorList>
            <person name="Sun Q."/>
            <person name="Zhou Y."/>
        </authorList>
    </citation>
    <scope>NUCLEOTIDE SEQUENCE</scope>
    <source>
        <strain evidence="5">CGMCC 1.12827</strain>
    </source>
</reference>
<proteinExistence type="predicted"/>
<keyword evidence="6" id="KW-1185">Reference proteome</keyword>
<evidence type="ECO:0000256" key="2">
    <source>
        <dbReference type="PROSITE-ProRule" id="PRU00252"/>
    </source>
</evidence>
<gene>
    <name evidence="5" type="ORF">GCM10011489_18740</name>
</gene>
<sequence length="152" mass="16277">MFETYVTVIGNVVSDPRRRVTSAGGEVISFRVGVTSRRRDRASGEWQAGEALYLTVSCWGRLVTGVGEAVQRGRPVIVHGHIKTREYVGSDGQARSDLEMTATAVGLDLSRCVVGQVISTRDYEARTTGAIDADAVTDGHEAPDSDSHGRAA</sequence>
<feature type="region of interest" description="Disordered" evidence="4">
    <location>
        <begin position="132"/>
        <end position="152"/>
    </location>
</feature>
<dbReference type="InterPro" id="IPR000424">
    <property type="entry name" value="Primosome_PriB/ssb"/>
</dbReference>
<dbReference type="Pfam" id="PF00436">
    <property type="entry name" value="SSB"/>
    <property type="match status" value="1"/>
</dbReference>
<comment type="caution">
    <text evidence="5">The sequence shown here is derived from an EMBL/GenBank/DDBJ whole genome shotgun (WGS) entry which is preliminary data.</text>
</comment>
<dbReference type="CDD" id="cd04496">
    <property type="entry name" value="SSB_OBF"/>
    <property type="match status" value="1"/>
</dbReference>
<dbReference type="Gene3D" id="2.40.50.140">
    <property type="entry name" value="Nucleic acid-binding proteins"/>
    <property type="match status" value="1"/>
</dbReference>
<evidence type="ECO:0000256" key="3">
    <source>
        <dbReference type="RuleBase" id="RU000524"/>
    </source>
</evidence>
<dbReference type="GO" id="GO:0006260">
    <property type="term" value="P:DNA replication"/>
    <property type="evidence" value="ECO:0007669"/>
    <property type="project" value="InterPro"/>
</dbReference>